<dbReference type="GO" id="GO:0015297">
    <property type="term" value="F:antiporter activity"/>
    <property type="evidence" value="ECO:0007669"/>
    <property type="project" value="InterPro"/>
</dbReference>
<keyword evidence="5 7" id="KW-1133">Transmembrane helix</keyword>
<evidence type="ECO:0000256" key="4">
    <source>
        <dbReference type="ARBA" id="ARBA00022692"/>
    </source>
</evidence>
<feature type="transmembrane region" description="Helical" evidence="7">
    <location>
        <begin position="30"/>
        <end position="49"/>
    </location>
</feature>
<evidence type="ECO:0000256" key="3">
    <source>
        <dbReference type="ARBA" id="ARBA00022448"/>
    </source>
</evidence>
<keyword evidence="4 7" id="KW-0812">Transmembrane</keyword>
<feature type="transmembrane region" description="Helical" evidence="7">
    <location>
        <begin position="61"/>
        <end position="81"/>
    </location>
</feature>
<evidence type="ECO:0000256" key="1">
    <source>
        <dbReference type="ARBA" id="ARBA00004141"/>
    </source>
</evidence>
<evidence type="ECO:0000256" key="6">
    <source>
        <dbReference type="ARBA" id="ARBA00023136"/>
    </source>
</evidence>
<sequence>MALLDVGVMFAAIAVAGAVAHRLGQSVIPFYIVVGMALGEHVLGRLSIPGFGTVHVPETEFIALGAELGIVFLLFFLGLEFNLDRLLARRSEIGTAGTIDLANFGVGLVLGWLVFGAFLPAFLLAGIVYISSSAVITKSLIDLGWIANDEAEPMLGTLVYEDLFIAVYLAVAAALVLGGGDVAAAATDVGIAIGFILVLLGLVRFGTPAFDRLVETDNKEFVTLRSIATVVFIAGAALALGVSEAVAAFFVGMAFSATDYVHEVETLLEPVRDTFAGVFFFWIGLVTDPALFGGVAALVALAVVVTTPTKLVTGYLAGRAFGLDAWRSSRVGLGMTTRGEFSLIIATVAANGAAAGTFDPAVAATLNAFAVGYVLVMAILGTTLMGHSEPFERAAVSWLGGGTAAGEDPKPGE</sequence>
<name>A0A521AUK2_9EURY</name>
<dbReference type="Proteomes" id="UP000319712">
    <property type="component" value="Unassembled WGS sequence"/>
</dbReference>
<dbReference type="PANTHER" id="PTHR42751:SF4">
    <property type="entry name" value="K(+)_H(+) ANTIPORTER SUBUNIT KHTU"/>
    <property type="match status" value="1"/>
</dbReference>
<dbReference type="OrthoDB" id="12029at2157"/>
<comment type="similarity">
    <text evidence="2">Belongs to the monovalent cation:proton antiporter 2 (CPA2) transporter (TC 2.A.37) family.</text>
</comment>
<keyword evidence="3" id="KW-0813">Transport</keyword>
<protein>
    <submittedName>
        <fullName evidence="9">Potassium/proton antiporter membrane subunit, CPA2 family</fullName>
    </submittedName>
</protein>
<evidence type="ECO:0000256" key="2">
    <source>
        <dbReference type="ARBA" id="ARBA00005551"/>
    </source>
</evidence>
<dbReference type="PANTHER" id="PTHR42751">
    <property type="entry name" value="SODIUM/HYDROGEN EXCHANGER FAMILY/TRKA DOMAIN PROTEIN"/>
    <property type="match status" value="1"/>
</dbReference>
<feature type="transmembrane region" description="Helical" evidence="7">
    <location>
        <begin position="183"/>
        <end position="206"/>
    </location>
</feature>
<dbReference type="GO" id="GO:0016020">
    <property type="term" value="C:membrane"/>
    <property type="evidence" value="ECO:0007669"/>
    <property type="project" value="UniProtKB-SubCell"/>
</dbReference>
<dbReference type="GO" id="GO:1902600">
    <property type="term" value="P:proton transmembrane transport"/>
    <property type="evidence" value="ECO:0007669"/>
    <property type="project" value="InterPro"/>
</dbReference>
<dbReference type="RefSeq" id="WP_142985295.1">
    <property type="nucleotide sequence ID" value="NZ_FXTD01000001.1"/>
</dbReference>
<dbReference type="Pfam" id="PF00999">
    <property type="entry name" value="Na_H_Exchanger"/>
    <property type="match status" value="1"/>
</dbReference>
<evidence type="ECO:0000259" key="8">
    <source>
        <dbReference type="Pfam" id="PF00999"/>
    </source>
</evidence>
<feature type="transmembrane region" description="Helical" evidence="7">
    <location>
        <begin position="6"/>
        <end position="23"/>
    </location>
</feature>
<evidence type="ECO:0000256" key="5">
    <source>
        <dbReference type="ARBA" id="ARBA00022989"/>
    </source>
</evidence>
<gene>
    <name evidence="9" type="ORF">SAMN06264867_101377</name>
</gene>
<evidence type="ECO:0000256" key="7">
    <source>
        <dbReference type="SAM" id="Phobius"/>
    </source>
</evidence>
<dbReference type="Gene3D" id="1.20.1530.20">
    <property type="match status" value="1"/>
</dbReference>
<dbReference type="InterPro" id="IPR006153">
    <property type="entry name" value="Cation/H_exchanger_TM"/>
</dbReference>
<reference evidence="9 10" key="1">
    <citation type="submission" date="2017-05" db="EMBL/GenBank/DDBJ databases">
        <authorList>
            <person name="Varghese N."/>
            <person name="Submissions S."/>
        </authorList>
    </citation>
    <scope>NUCLEOTIDE SEQUENCE [LARGE SCALE GENOMIC DNA]</scope>
    <source>
        <strain evidence="9 10">DSM 19504</strain>
    </source>
</reference>
<dbReference type="InterPro" id="IPR038770">
    <property type="entry name" value="Na+/solute_symporter_sf"/>
</dbReference>
<feature type="domain" description="Cation/H+ exchanger transmembrane" evidence="8">
    <location>
        <begin position="12"/>
        <end position="383"/>
    </location>
</feature>
<feature type="transmembrane region" description="Helical" evidence="7">
    <location>
        <begin position="158"/>
        <end position="177"/>
    </location>
</feature>
<feature type="transmembrane region" description="Helical" evidence="7">
    <location>
        <begin position="364"/>
        <end position="384"/>
    </location>
</feature>
<keyword evidence="10" id="KW-1185">Reference proteome</keyword>
<accession>A0A521AUK2</accession>
<comment type="subcellular location">
    <subcellularLocation>
        <location evidence="1">Membrane</location>
        <topology evidence="1">Multi-pass membrane protein</topology>
    </subcellularLocation>
</comment>
<evidence type="ECO:0000313" key="9">
    <source>
        <dbReference type="EMBL" id="SMO38496.1"/>
    </source>
</evidence>
<feature type="transmembrane region" description="Helical" evidence="7">
    <location>
        <begin position="341"/>
        <end position="358"/>
    </location>
</feature>
<feature type="transmembrane region" description="Helical" evidence="7">
    <location>
        <begin position="227"/>
        <end position="255"/>
    </location>
</feature>
<dbReference type="EMBL" id="FXTD01000001">
    <property type="protein sequence ID" value="SMO38496.1"/>
    <property type="molecule type" value="Genomic_DNA"/>
</dbReference>
<organism evidence="9 10">
    <name type="scientific">Halorubrum cibi</name>
    <dbReference type="NCBI Taxonomy" id="413815"/>
    <lineage>
        <taxon>Archaea</taxon>
        <taxon>Methanobacteriati</taxon>
        <taxon>Methanobacteriota</taxon>
        <taxon>Stenosarchaea group</taxon>
        <taxon>Halobacteria</taxon>
        <taxon>Halobacteriales</taxon>
        <taxon>Haloferacaceae</taxon>
        <taxon>Halorubrum</taxon>
    </lineage>
</organism>
<keyword evidence="6 7" id="KW-0472">Membrane</keyword>
<feature type="transmembrane region" description="Helical" evidence="7">
    <location>
        <begin position="275"/>
        <end position="305"/>
    </location>
</feature>
<proteinExistence type="inferred from homology"/>
<evidence type="ECO:0000313" key="10">
    <source>
        <dbReference type="Proteomes" id="UP000319712"/>
    </source>
</evidence>
<dbReference type="AlphaFoldDB" id="A0A521AUK2"/>